<protein>
    <submittedName>
        <fullName evidence="1">Uncharacterized protein</fullName>
    </submittedName>
</protein>
<name>A0AAD4GD22_BOLED</name>
<dbReference type="AlphaFoldDB" id="A0AAD4GD22"/>
<keyword evidence="2" id="KW-1185">Reference proteome</keyword>
<dbReference type="Proteomes" id="UP001194468">
    <property type="component" value="Unassembled WGS sequence"/>
</dbReference>
<gene>
    <name evidence="1" type="ORF">L210DRAFT_854104</name>
</gene>
<feature type="non-terminal residue" evidence="1">
    <location>
        <position position="1"/>
    </location>
</feature>
<comment type="caution">
    <text evidence="1">The sequence shown here is derived from an EMBL/GenBank/DDBJ whole genome shotgun (WGS) entry which is preliminary data.</text>
</comment>
<reference evidence="1" key="1">
    <citation type="submission" date="2019-10" db="EMBL/GenBank/DDBJ databases">
        <authorList>
            <consortium name="DOE Joint Genome Institute"/>
            <person name="Kuo A."/>
            <person name="Miyauchi S."/>
            <person name="Kiss E."/>
            <person name="Drula E."/>
            <person name="Kohler A."/>
            <person name="Sanchez-Garcia M."/>
            <person name="Andreopoulos B."/>
            <person name="Barry K.W."/>
            <person name="Bonito G."/>
            <person name="Buee M."/>
            <person name="Carver A."/>
            <person name="Chen C."/>
            <person name="Cichocki N."/>
            <person name="Clum A."/>
            <person name="Culley D."/>
            <person name="Crous P.W."/>
            <person name="Fauchery L."/>
            <person name="Girlanda M."/>
            <person name="Hayes R."/>
            <person name="Keri Z."/>
            <person name="LaButti K."/>
            <person name="Lipzen A."/>
            <person name="Lombard V."/>
            <person name="Magnuson J."/>
            <person name="Maillard F."/>
            <person name="Morin E."/>
            <person name="Murat C."/>
            <person name="Nolan M."/>
            <person name="Ohm R."/>
            <person name="Pangilinan J."/>
            <person name="Pereira M."/>
            <person name="Perotto S."/>
            <person name="Peter M."/>
            <person name="Riley R."/>
            <person name="Sitrit Y."/>
            <person name="Stielow B."/>
            <person name="Szollosi G."/>
            <person name="Zifcakova L."/>
            <person name="Stursova M."/>
            <person name="Spatafora J.W."/>
            <person name="Tedersoo L."/>
            <person name="Vaario L.-M."/>
            <person name="Yamada A."/>
            <person name="Yan M."/>
            <person name="Wang P."/>
            <person name="Xu J."/>
            <person name="Bruns T."/>
            <person name="Baldrian P."/>
            <person name="Vilgalys R."/>
            <person name="Henrissat B."/>
            <person name="Grigoriev I.V."/>
            <person name="Hibbett D."/>
            <person name="Nagy L.G."/>
            <person name="Martin F.M."/>
        </authorList>
    </citation>
    <scope>NUCLEOTIDE SEQUENCE</scope>
    <source>
        <strain evidence="1">BED1</strain>
    </source>
</reference>
<accession>A0AAD4GD22</accession>
<evidence type="ECO:0000313" key="2">
    <source>
        <dbReference type="Proteomes" id="UP001194468"/>
    </source>
</evidence>
<dbReference type="EMBL" id="WHUW01000016">
    <property type="protein sequence ID" value="KAF8438339.1"/>
    <property type="molecule type" value="Genomic_DNA"/>
</dbReference>
<sequence length="59" mass="6509">IGQSYVALSRAASLDGLQVLRFDPKKVMAHPKVIEWSKSLQTNVVGSVEMVQRLPEVNS</sequence>
<proteinExistence type="predicted"/>
<reference evidence="1" key="2">
    <citation type="journal article" date="2020" name="Nat. Commun.">
        <title>Large-scale genome sequencing of mycorrhizal fungi provides insights into the early evolution of symbiotic traits.</title>
        <authorList>
            <person name="Miyauchi S."/>
            <person name="Kiss E."/>
            <person name="Kuo A."/>
            <person name="Drula E."/>
            <person name="Kohler A."/>
            <person name="Sanchez-Garcia M."/>
            <person name="Morin E."/>
            <person name="Andreopoulos B."/>
            <person name="Barry K.W."/>
            <person name="Bonito G."/>
            <person name="Buee M."/>
            <person name="Carver A."/>
            <person name="Chen C."/>
            <person name="Cichocki N."/>
            <person name="Clum A."/>
            <person name="Culley D."/>
            <person name="Crous P.W."/>
            <person name="Fauchery L."/>
            <person name="Girlanda M."/>
            <person name="Hayes R.D."/>
            <person name="Keri Z."/>
            <person name="LaButti K."/>
            <person name="Lipzen A."/>
            <person name="Lombard V."/>
            <person name="Magnuson J."/>
            <person name="Maillard F."/>
            <person name="Murat C."/>
            <person name="Nolan M."/>
            <person name="Ohm R.A."/>
            <person name="Pangilinan J."/>
            <person name="Pereira M.F."/>
            <person name="Perotto S."/>
            <person name="Peter M."/>
            <person name="Pfister S."/>
            <person name="Riley R."/>
            <person name="Sitrit Y."/>
            <person name="Stielow J.B."/>
            <person name="Szollosi G."/>
            <person name="Zifcakova L."/>
            <person name="Stursova M."/>
            <person name="Spatafora J.W."/>
            <person name="Tedersoo L."/>
            <person name="Vaario L.M."/>
            <person name="Yamada A."/>
            <person name="Yan M."/>
            <person name="Wang P."/>
            <person name="Xu J."/>
            <person name="Bruns T."/>
            <person name="Baldrian P."/>
            <person name="Vilgalys R."/>
            <person name="Dunand C."/>
            <person name="Henrissat B."/>
            <person name="Grigoriev I.V."/>
            <person name="Hibbett D."/>
            <person name="Nagy L.G."/>
            <person name="Martin F.M."/>
        </authorList>
    </citation>
    <scope>NUCLEOTIDE SEQUENCE</scope>
    <source>
        <strain evidence="1">BED1</strain>
    </source>
</reference>
<organism evidence="1 2">
    <name type="scientific">Boletus edulis BED1</name>
    <dbReference type="NCBI Taxonomy" id="1328754"/>
    <lineage>
        <taxon>Eukaryota</taxon>
        <taxon>Fungi</taxon>
        <taxon>Dikarya</taxon>
        <taxon>Basidiomycota</taxon>
        <taxon>Agaricomycotina</taxon>
        <taxon>Agaricomycetes</taxon>
        <taxon>Agaricomycetidae</taxon>
        <taxon>Boletales</taxon>
        <taxon>Boletineae</taxon>
        <taxon>Boletaceae</taxon>
        <taxon>Boletoideae</taxon>
        <taxon>Boletus</taxon>
    </lineage>
</organism>
<evidence type="ECO:0000313" key="1">
    <source>
        <dbReference type="EMBL" id="KAF8438339.1"/>
    </source>
</evidence>